<feature type="transmembrane region" description="Helical" evidence="5">
    <location>
        <begin position="360"/>
        <end position="382"/>
    </location>
</feature>
<feature type="domain" description="Major facilitator superfamily (MFS) profile" evidence="6">
    <location>
        <begin position="29"/>
        <end position="423"/>
    </location>
</feature>
<gene>
    <name evidence="7" type="ORF">GJR95_18320</name>
</gene>
<feature type="transmembrane region" description="Helical" evidence="5">
    <location>
        <begin position="301"/>
        <end position="319"/>
    </location>
</feature>
<feature type="transmembrane region" description="Helical" evidence="5">
    <location>
        <begin position="70"/>
        <end position="90"/>
    </location>
</feature>
<protein>
    <submittedName>
        <fullName evidence="7">MFS transporter</fullName>
    </submittedName>
</protein>
<feature type="transmembrane region" description="Helical" evidence="5">
    <location>
        <begin position="325"/>
        <end position="348"/>
    </location>
</feature>
<feature type="transmembrane region" description="Helical" evidence="5">
    <location>
        <begin position="123"/>
        <end position="146"/>
    </location>
</feature>
<evidence type="ECO:0000256" key="5">
    <source>
        <dbReference type="SAM" id="Phobius"/>
    </source>
</evidence>
<feature type="transmembrane region" description="Helical" evidence="5">
    <location>
        <begin position="182"/>
        <end position="202"/>
    </location>
</feature>
<dbReference type="PANTHER" id="PTHR23508">
    <property type="entry name" value="CARBOXYLIC ACID TRANSPORTER PROTEIN HOMOLOG"/>
    <property type="match status" value="1"/>
</dbReference>
<dbReference type="AlphaFoldDB" id="A0A6P1VUU1"/>
<dbReference type="PANTHER" id="PTHR23508:SF10">
    <property type="entry name" value="CARBOXYLIC ACID TRANSPORTER PROTEIN HOMOLOG"/>
    <property type="match status" value="1"/>
</dbReference>
<accession>A0A6P1VUU1</accession>
<feature type="transmembrane region" description="Helical" evidence="5">
    <location>
        <begin position="388"/>
        <end position="408"/>
    </location>
</feature>
<keyword evidence="3 5" id="KW-1133">Transmembrane helix</keyword>
<keyword evidence="4 5" id="KW-0472">Membrane</keyword>
<evidence type="ECO:0000313" key="8">
    <source>
        <dbReference type="Proteomes" id="UP000464577"/>
    </source>
</evidence>
<dbReference type="RefSeq" id="WP_162387254.1">
    <property type="nucleotide sequence ID" value="NZ_CP045997.1"/>
</dbReference>
<proteinExistence type="predicted"/>
<sequence>MIEPIYEDNPQKVKMIPKPSTLRLLFQIPVIVAALGYFVDIYDLLLFSIVRVQSLKDLGVSDADMLTKGIYLINMQMGGLLIGGILWGILGDKRGRLSVLFGSILIYSLANIANGFVTSVDQYAILRLVAGIGLAGELGAGITLVAEVLPKEIRGYGTSLVASVGLLGAVLAYFIAEQFAWRNAYFIGGGLGLLLLVMRVSVFESGIFTKVKEQSVSRGNFLHLFSSQKQFFKYLRCILIGLPVWFVAGILMTFSPEFGKALNVDVPIVAGKAVMWEYIGLAIGDLSSGILSQYVGSRKKILFLFLVLTAVLITVYLFVPLHSEVMFYAVCSCLGFGVGYWALFVTIAAEQFGTNLRATVATTVPNFVRGSINIMTPLFLLFKEHLGLVSGAGLLGFITITIAFLGLWKMEETFGKDLNFLEE</sequence>
<dbReference type="GO" id="GO:0046943">
    <property type="term" value="F:carboxylic acid transmembrane transporter activity"/>
    <property type="evidence" value="ECO:0007669"/>
    <property type="project" value="TreeGrafter"/>
</dbReference>
<organism evidence="7 8">
    <name type="scientific">Spirosoma endbachense</name>
    <dbReference type="NCBI Taxonomy" id="2666025"/>
    <lineage>
        <taxon>Bacteria</taxon>
        <taxon>Pseudomonadati</taxon>
        <taxon>Bacteroidota</taxon>
        <taxon>Cytophagia</taxon>
        <taxon>Cytophagales</taxon>
        <taxon>Cytophagaceae</taxon>
        <taxon>Spirosoma</taxon>
    </lineage>
</organism>
<feature type="transmembrane region" description="Helical" evidence="5">
    <location>
        <begin position="24"/>
        <end position="50"/>
    </location>
</feature>
<reference evidence="7 8" key="1">
    <citation type="submission" date="2019-11" db="EMBL/GenBank/DDBJ databases">
        <title>Spirosoma endbachense sp. nov., isolated from a natural salt meadow.</title>
        <authorList>
            <person name="Rojas J."/>
            <person name="Ambika Manirajan B."/>
            <person name="Ratering S."/>
            <person name="Suarez C."/>
            <person name="Geissler-Plaum R."/>
            <person name="Schnell S."/>
        </authorList>
    </citation>
    <scope>NUCLEOTIDE SEQUENCE [LARGE SCALE GENOMIC DNA]</scope>
    <source>
        <strain evidence="7 8">I-24</strain>
    </source>
</reference>
<evidence type="ECO:0000313" key="7">
    <source>
        <dbReference type="EMBL" id="QHV96843.1"/>
    </source>
</evidence>
<dbReference type="Proteomes" id="UP000464577">
    <property type="component" value="Chromosome"/>
</dbReference>
<dbReference type="InterPro" id="IPR036259">
    <property type="entry name" value="MFS_trans_sf"/>
</dbReference>
<dbReference type="CDD" id="cd17316">
    <property type="entry name" value="MFS_SV2_like"/>
    <property type="match status" value="1"/>
</dbReference>
<dbReference type="PROSITE" id="PS50850">
    <property type="entry name" value="MFS"/>
    <property type="match status" value="1"/>
</dbReference>
<feature type="transmembrane region" description="Helical" evidence="5">
    <location>
        <begin position="275"/>
        <end position="294"/>
    </location>
</feature>
<dbReference type="InterPro" id="IPR011701">
    <property type="entry name" value="MFS"/>
</dbReference>
<evidence type="ECO:0000256" key="3">
    <source>
        <dbReference type="ARBA" id="ARBA00022989"/>
    </source>
</evidence>
<dbReference type="Pfam" id="PF07690">
    <property type="entry name" value="MFS_1"/>
    <property type="match status" value="1"/>
</dbReference>
<dbReference type="SUPFAM" id="SSF103473">
    <property type="entry name" value="MFS general substrate transporter"/>
    <property type="match status" value="1"/>
</dbReference>
<dbReference type="EMBL" id="CP045997">
    <property type="protein sequence ID" value="QHV96843.1"/>
    <property type="molecule type" value="Genomic_DNA"/>
</dbReference>
<name>A0A6P1VUU1_9BACT</name>
<dbReference type="Gene3D" id="1.20.1250.20">
    <property type="entry name" value="MFS general substrate transporter like domains"/>
    <property type="match status" value="2"/>
</dbReference>
<evidence type="ECO:0000256" key="4">
    <source>
        <dbReference type="ARBA" id="ARBA00023136"/>
    </source>
</evidence>
<keyword evidence="2 5" id="KW-0812">Transmembrane</keyword>
<dbReference type="KEGG" id="senf:GJR95_18320"/>
<evidence type="ECO:0000256" key="1">
    <source>
        <dbReference type="ARBA" id="ARBA00004141"/>
    </source>
</evidence>
<feature type="transmembrane region" description="Helical" evidence="5">
    <location>
        <begin position="158"/>
        <end position="176"/>
    </location>
</feature>
<dbReference type="InterPro" id="IPR020846">
    <property type="entry name" value="MFS_dom"/>
</dbReference>
<keyword evidence="8" id="KW-1185">Reference proteome</keyword>
<comment type="subcellular location">
    <subcellularLocation>
        <location evidence="1">Membrane</location>
        <topology evidence="1">Multi-pass membrane protein</topology>
    </subcellularLocation>
</comment>
<feature type="transmembrane region" description="Helical" evidence="5">
    <location>
        <begin position="234"/>
        <end position="255"/>
    </location>
</feature>
<evidence type="ECO:0000259" key="6">
    <source>
        <dbReference type="PROSITE" id="PS50850"/>
    </source>
</evidence>
<dbReference type="GO" id="GO:0005886">
    <property type="term" value="C:plasma membrane"/>
    <property type="evidence" value="ECO:0007669"/>
    <property type="project" value="TreeGrafter"/>
</dbReference>
<feature type="transmembrane region" description="Helical" evidence="5">
    <location>
        <begin position="97"/>
        <end position="117"/>
    </location>
</feature>
<evidence type="ECO:0000256" key="2">
    <source>
        <dbReference type="ARBA" id="ARBA00022692"/>
    </source>
</evidence>